<dbReference type="PANTHER" id="PTHR12226">
    <property type="entry name" value="MANNOSE-P-DOLICHOL UTILIZATION DEFECT 1 LEC35 -RELATED"/>
    <property type="match status" value="1"/>
</dbReference>
<keyword evidence="2" id="KW-0813">Transport</keyword>
<keyword evidence="3 8" id="KW-0812">Transmembrane</keyword>
<sequence length="358" mass="39175">MKGPRVARRWHGVLVGMVYLTLLQKARSNDFLITELLQGRTDLDFGLLLSKTLSVAVIGGSCLGKFPQVVAVLQARSAEGLSKISIWTETVSMGVQLAYNVVRHTPLTTYAEIAILFPQLLLLTVVVAWADGHLGLRVWLADLCVTLGVIAMALGWVSSSFTTAAYANNALFGLVAVLPQVVINYKNKSTGQLSLLVTAMTFGGTCARLYTTFVEVDDFGLQLTMMLNWTLVSTLMLQFVIYRDTRPLPAKPAPSDLSSPVEAPREDSFKVPFKRQPSVMQALASFGSSRCLSEMVDVEMMDGTVEVIRSKSSQSLFFARSISWSAPMGSSSVPTLPYFDELDVRQVSSPPLPILRRN</sequence>
<reference evidence="9 10" key="1">
    <citation type="submission" date="2024-02" db="EMBL/GenBank/DDBJ databases">
        <authorList>
            <person name="Chen Y."/>
            <person name="Shah S."/>
            <person name="Dougan E. K."/>
            <person name="Thang M."/>
            <person name="Chan C."/>
        </authorList>
    </citation>
    <scope>NUCLEOTIDE SEQUENCE [LARGE SCALE GENOMIC DNA]</scope>
</reference>
<evidence type="ECO:0000313" key="9">
    <source>
        <dbReference type="EMBL" id="CAK9046450.1"/>
    </source>
</evidence>
<dbReference type="EMBL" id="CAXAMM010019779">
    <property type="protein sequence ID" value="CAK9046450.1"/>
    <property type="molecule type" value="Genomic_DNA"/>
</dbReference>
<dbReference type="Pfam" id="PF04193">
    <property type="entry name" value="PQ-loop"/>
    <property type="match status" value="2"/>
</dbReference>
<keyword evidence="6 8" id="KW-0472">Membrane</keyword>
<dbReference type="InterPro" id="IPR006603">
    <property type="entry name" value="PQ-loop_rpt"/>
</dbReference>
<protein>
    <submittedName>
        <fullName evidence="9">Mannose-P-dolichol utilization defect 1 protein homolog 1</fullName>
    </submittedName>
</protein>
<feature type="transmembrane region" description="Helical" evidence="8">
    <location>
        <begin position="136"/>
        <end position="157"/>
    </location>
</feature>
<dbReference type="Proteomes" id="UP001642464">
    <property type="component" value="Unassembled WGS sequence"/>
</dbReference>
<evidence type="ECO:0000256" key="6">
    <source>
        <dbReference type="ARBA" id="ARBA00023136"/>
    </source>
</evidence>
<feature type="transmembrane region" description="Helical" evidence="8">
    <location>
        <begin position="163"/>
        <end position="183"/>
    </location>
</feature>
<gene>
    <name evidence="9" type="ORF">SCF082_LOCUS26142</name>
</gene>
<evidence type="ECO:0000256" key="1">
    <source>
        <dbReference type="ARBA" id="ARBA00004141"/>
    </source>
</evidence>
<dbReference type="Gene3D" id="1.20.1280.290">
    <property type="match status" value="2"/>
</dbReference>
<feature type="transmembrane region" description="Helical" evidence="8">
    <location>
        <begin position="108"/>
        <end position="129"/>
    </location>
</feature>
<evidence type="ECO:0000256" key="3">
    <source>
        <dbReference type="ARBA" id="ARBA00022692"/>
    </source>
</evidence>
<evidence type="ECO:0000313" key="10">
    <source>
        <dbReference type="Proteomes" id="UP001642464"/>
    </source>
</evidence>
<organism evidence="9 10">
    <name type="scientific">Durusdinium trenchii</name>
    <dbReference type="NCBI Taxonomy" id="1381693"/>
    <lineage>
        <taxon>Eukaryota</taxon>
        <taxon>Sar</taxon>
        <taxon>Alveolata</taxon>
        <taxon>Dinophyceae</taxon>
        <taxon>Suessiales</taxon>
        <taxon>Symbiodiniaceae</taxon>
        <taxon>Durusdinium</taxon>
    </lineage>
</organism>
<accession>A0ABP0M4N5</accession>
<feature type="transmembrane region" description="Helical" evidence="8">
    <location>
        <begin position="219"/>
        <end position="242"/>
    </location>
</feature>
<dbReference type="PANTHER" id="PTHR12226:SF2">
    <property type="entry name" value="MANNOSE-P-DOLICHOL UTILIZATION DEFECT 1 PROTEIN"/>
    <property type="match status" value="1"/>
</dbReference>
<comment type="caution">
    <text evidence="9">The sequence shown here is derived from an EMBL/GenBank/DDBJ whole genome shotgun (WGS) entry which is preliminary data.</text>
</comment>
<keyword evidence="10" id="KW-1185">Reference proteome</keyword>
<keyword evidence="4" id="KW-0677">Repeat</keyword>
<evidence type="ECO:0000256" key="7">
    <source>
        <dbReference type="ARBA" id="ARBA00038475"/>
    </source>
</evidence>
<dbReference type="InterPro" id="IPR016817">
    <property type="entry name" value="MannP-dilichol_defect-1"/>
</dbReference>
<comment type="similarity">
    <text evidence="7">Belongs to the MPDU1 (TC 2.A.43.3) family.</text>
</comment>
<evidence type="ECO:0000256" key="8">
    <source>
        <dbReference type="SAM" id="Phobius"/>
    </source>
</evidence>
<proteinExistence type="inferred from homology"/>
<name>A0ABP0M4N5_9DINO</name>
<dbReference type="SMART" id="SM00679">
    <property type="entry name" value="CTNS"/>
    <property type="match status" value="2"/>
</dbReference>
<evidence type="ECO:0000256" key="5">
    <source>
        <dbReference type="ARBA" id="ARBA00022989"/>
    </source>
</evidence>
<evidence type="ECO:0000256" key="2">
    <source>
        <dbReference type="ARBA" id="ARBA00022448"/>
    </source>
</evidence>
<keyword evidence="5 8" id="KW-1133">Transmembrane helix</keyword>
<evidence type="ECO:0000256" key="4">
    <source>
        <dbReference type="ARBA" id="ARBA00022737"/>
    </source>
</evidence>
<comment type="subcellular location">
    <subcellularLocation>
        <location evidence="1">Membrane</location>
        <topology evidence="1">Multi-pass membrane protein</topology>
    </subcellularLocation>
</comment>